<keyword evidence="2" id="KW-1185">Reference proteome</keyword>
<dbReference type="RefSeq" id="WP_154557448.1">
    <property type="nucleotide sequence ID" value="NZ_JADCKB010000024.1"/>
</dbReference>
<proteinExistence type="predicted"/>
<evidence type="ECO:0000313" key="2">
    <source>
        <dbReference type="Proteomes" id="UP000806542"/>
    </source>
</evidence>
<dbReference type="AlphaFoldDB" id="A0A9D5LZD0"/>
<sequence>MVKLVKFISIITIFANLFGCKAPKPDILDGPGMVYVDGDYRTEYANTLPFDEYEGYPFWAVVYLSEEKNTQYYIDKLFSGLSEESKKKIKQYDFGGNKMYLIIPRYADETEISKIGDAENSLQFYDGTPFVLKCGADVKICIYTHGGHEFTPQTDENGKLICTEDVWDITEYKQ</sequence>
<gene>
    <name evidence="1" type="ORF">INF28_10295</name>
</gene>
<dbReference type="EMBL" id="JADCKB010000024">
    <property type="protein sequence ID" value="MBE5040848.1"/>
    <property type="molecule type" value="Genomic_DNA"/>
</dbReference>
<organism evidence="1 2">
    <name type="scientific">Ructibacterium gallinarum</name>
    <dbReference type="NCBI Taxonomy" id="2779355"/>
    <lineage>
        <taxon>Bacteria</taxon>
        <taxon>Bacillati</taxon>
        <taxon>Bacillota</taxon>
        <taxon>Clostridia</taxon>
        <taxon>Eubacteriales</taxon>
        <taxon>Oscillospiraceae</taxon>
        <taxon>Ructibacterium</taxon>
    </lineage>
</organism>
<comment type="caution">
    <text evidence="1">The sequence shown here is derived from an EMBL/GenBank/DDBJ whole genome shotgun (WGS) entry which is preliminary data.</text>
</comment>
<evidence type="ECO:0000313" key="1">
    <source>
        <dbReference type="EMBL" id="MBE5040848.1"/>
    </source>
</evidence>
<protein>
    <submittedName>
        <fullName evidence="1">Uncharacterized protein</fullName>
    </submittedName>
</protein>
<name>A0A9D5LZD0_9FIRM</name>
<reference evidence="1" key="1">
    <citation type="submission" date="2020-10" db="EMBL/GenBank/DDBJ databases">
        <title>ChiBAC.</title>
        <authorList>
            <person name="Zenner C."/>
            <person name="Hitch T.C.A."/>
            <person name="Clavel T."/>
        </authorList>
    </citation>
    <scope>NUCLEOTIDE SEQUENCE</scope>
    <source>
        <strain evidence="1">DSM 107454</strain>
    </source>
</reference>
<dbReference type="Proteomes" id="UP000806542">
    <property type="component" value="Unassembled WGS sequence"/>
</dbReference>
<accession>A0A9D5LZD0</accession>